<protein>
    <recommendedName>
        <fullName evidence="4">PD-(D/E)XK nuclease family transposase</fullName>
    </recommendedName>
</protein>
<evidence type="ECO:0000256" key="1">
    <source>
        <dbReference type="SAM" id="MobiDB-lite"/>
    </source>
</evidence>
<feature type="region of interest" description="Disordered" evidence="1">
    <location>
        <begin position="335"/>
        <end position="389"/>
    </location>
</feature>
<dbReference type="PANTHER" id="PTHR41317:SF1">
    <property type="entry name" value="PD-(D_E)XK NUCLEASE FAMILY TRANSPOSASE"/>
    <property type="match status" value="1"/>
</dbReference>
<evidence type="ECO:0000313" key="2">
    <source>
        <dbReference type="EMBL" id="MTR76588.1"/>
    </source>
</evidence>
<sequence length="389" mass="46126">MKNKLQNYFPMIRTKGQVLEEIRNSPKMWKTFCGWEEKYQQEYLDICTGVKGVKLLYDTYFKVIMNPDTRPERLNDFLSEILGRKIRILKVLPNESARIAAESSLLIMDIVVQFEDGSIANVEVQKMGYLFPGQRSACYSSDLLLRQYKRVRAELGNSFTYKRIQKVYTIVLFEKSSADFRRFSKEIYIHHCEQKSDTGVEVNLLQEYTFICLDIFSDIIQNENRKIKNRLEEWLVFLSQDDPEMIIKLLNQNSDFQKIYEEIYTLCLNMEGMMEMFSKELEILDRNTVKLMIDEMEEELAQVKASVAKQVEEQVAEKVAEQVAQAKESIARELEEEKQKIEEEKQRAEEEKQRAEEEKQRAEEEKQRADKAEEENMRLRKKLMELQKL</sequence>
<keyword evidence="3" id="KW-1185">Reference proteome</keyword>
<organism evidence="2 3">
    <name type="scientific">Mediterraneibacter faecis</name>
    <dbReference type="NCBI Taxonomy" id="592978"/>
    <lineage>
        <taxon>Bacteria</taxon>
        <taxon>Bacillati</taxon>
        <taxon>Bacillota</taxon>
        <taxon>Clostridia</taxon>
        <taxon>Lachnospirales</taxon>
        <taxon>Lachnospiraceae</taxon>
        <taxon>Mediterraneibacter</taxon>
    </lineage>
</organism>
<comment type="caution">
    <text evidence="2">The sequence shown here is derived from an EMBL/GenBank/DDBJ whole genome shotgun (WGS) entry which is preliminary data.</text>
</comment>
<accession>A0A844KER9</accession>
<dbReference type="AlphaFoldDB" id="A0A844KER9"/>
<dbReference type="Proteomes" id="UP000448177">
    <property type="component" value="Unassembled WGS sequence"/>
</dbReference>
<reference evidence="2 3" key="1">
    <citation type="journal article" date="2019" name="Nat. Med.">
        <title>A library of human gut bacterial isolates paired with longitudinal multiomics data enables mechanistic microbiome research.</title>
        <authorList>
            <person name="Poyet M."/>
            <person name="Groussin M."/>
            <person name="Gibbons S.M."/>
            <person name="Avila-Pacheco J."/>
            <person name="Jiang X."/>
            <person name="Kearney S.M."/>
            <person name="Perrotta A.R."/>
            <person name="Berdy B."/>
            <person name="Zhao S."/>
            <person name="Lieberman T.D."/>
            <person name="Swanson P.K."/>
            <person name="Smith M."/>
            <person name="Roesemann S."/>
            <person name="Alexander J.E."/>
            <person name="Rich S.A."/>
            <person name="Livny J."/>
            <person name="Vlamakis H."/>
            <person name="Clish C."/>
            <person name="Bullock K."/>
            <person name="Deik A."/>
            <person name="Scott J."/>
            <person name="Pierce K.A."/>
            <person name="Xavier R.J."/>
            <person name="Alm E.J."/>
        </authorList>
    </citation>
    <scope>NUCLEOTIDE SEQUENCE [LARGE SCALE GENOMIC DNA]</scope>
    <source>
        <strain evidence="2 3">BIOML-A1</strain>
    </source>
</reference>
<proteinExistence type="predicted"/>
<dbReference type="EMBL" id="WNAF01000003">
    <property type="protein sequence ID" value="MTR76588.1"/>
    <property type="molecule type" value="Genomic_DNA"/>
</dbReference>
<gene>
    <name evidence="2" type="ORF">GMD21_07855</name>
</gene>
<evidence type="ECO:0000313" key="3">
    <source>
        <dbReference type="Proteomes" id="UP000448177"/>
    </source>
</evidence>
<dbReference type="RefSeq" id="WP_064773965.1">
    <property type="nucleotide sequence ID" value="NZ_JAKNIP010000002.1"/>
</dbReference>
<dbReference type="Pfam" id="PF12784">
    <property type="entry name" value="PDDEXK_2"/>
    <property type="match status" value="1"/>
</dbReference>
<name>A0A844KER9_9FIRM</name>
<dbReference type="PANTHER" id="PTHR41317">
    <property type="entry name" value="PD-(D_E)XK NUCLEASE FAMILY TRANSPOSASE"/>
    <property type="match status" value="1"/>
</dbReference>
<evidence type="ECO:0008006" key="4">
    <source>
        <dbReference type="Google" id="ProtNLM"/>
    </source>
</evidence>